<feature type="compositionally biased region" description="Basic and acidic residues" evidence="7">
    <location>
        <begin position="819"/>
        <end position="828"/>
    </location>
</feature>
<dbReference type="PANTHER" id="PTHR47447">
    <property type="entry name" value="OS03G0856100 PROTEIN"/>
    <property type="match status" value="1"/>
</dbReference>
<feature type="repeat" description="PPR" evidence="5">
    <location>
        <begin position="641"/>
        <end position="675"/>
    </location>
</feature>
<comment type="similarity">
    <text evidence="1">Belongs to the CCM1 family.</text>
</comment>
<dbReference type="Proteomes" id="UP001521222">
    <property type="component" value="Unassembled WGS sequence"/>
</dbReference>
<dbReference type="InterPro" id="IPR002885">
    <property type="entry name" value="PPR_rpt"/>
</dbReference>
<dbReference type="InterPro" id="IPR011990">
    <property type="entry name" value="TPR-like_helical_dom_sf"/>
</dbReference>
<feature type="region of interest" description="Disordered" evidence="7">
    <location>
        <begin position="26"/>
        <end position="54"/>
    </location>
</feature>
<dbReference type="Pfam" id="PF13041">
    <property type="entry name" value="PPR_2"/>
    <property type="match status" value="2"/>
</dbReference>
<feature type="repeat" description="PPR" evidence="5">
    <location>
        <begin position="606"/>
        <end position="640"/>
    </location>
</feature>
<evidence type="ECO:0000313" key="9">
    <source>
        <dbReference type="Proteomes" id="UP001521222"/>
    </source>
</evidence>
<comment type="subunit">
    <text evidence="4">Binds to mitochondrial small subunit 15S rRNA.</text>
</comment>
<comment type="function">
    <text evidence="3">Regulates mitochondrial small subunit maturation by controlling 15S rRNA 5'-end processing. Localizes to the 5' precursor of the 15S rRNA in a position that is subsequently occupied by mS47 in the mature yeast mtSSU. Uses structure and sequence-specific RNA recognition, binding to a single-stranded region of the precursor and specifically recognizing bases -6 to -1. The exchange of Ccm1 for mS47 is coupled to the irreversible removal of precursor rRNA that is accompanied by conformational changes of the mitoribosomal proteins uS5m and mS26. These conformational changes signal completion of 5'-end rRNA processing through protection of the mature 5'-end of the 15S rRNA and stabilization of mS47. The removal of the 5' precursor together with the dissociation of Ccm1 may be catalyzed by the 5'-3' exoribonuclease Pet127. Involved in the specific removal of group I introns in mitochondrial encoded transcripts.</text>
</comment>
<organism evidence="8 9">
    <name type="scientific">Nothophoma quercina</name>
    <dbReference type="NCBI Taxonomy" id="749835"/>
    <lineage>
        <taxon>Eukaryota</taxon>
        <taxon>Fungi</taxon>
        <taxon>Dikarya</taxon>
        <taxon>Ascomycota</taxon>
        <taxon>Pezizomycotina</taxon>
        <taxon>Dothideomycetes</taxon>
        <taxon>Pleosporomycetidae</taxon>
        <taxon>Pleosporales</taxon>
        <taxon>Pleosporineae</taxon>
        <taxon>Didymellaceae</taxon>
        <taxon>Nothophoma</taxon>
    </lineage>
</organism>
<feature type="compositionally biased region" description="Polar residues" evidence="7">
    <location>
        <begin position="26"/>
        <end position="52"/>
    </location>
</feature>
<sequence>MARTRAPNSLHLRYADIATFARQHTRSYTTSVDSNSQALHRQPQNTSATSEVASASRYSRRRSWKAELAKQAKEVTPERAGRLRLKHIALAEQRLNRQVERLQRDASRYKNKLVYDGQYRSLQRLIINLKRWNVTEEDLTKVEDIETDEEWLLRVFAALERSTYVRVHTLTNPLTLSHSRQTFYETRLLLDGIDSDENVAERMWFNWHNLGEKKQYYDHMLLYLLDKKPGLAQDFLAVLAADESLPQTKFVIMADALAHLAKLHVKGEYPHEQGWEATPEANSRKFITTFHLCTRYMNTAVYSQDLIHSLILLADKEDLKKTYDVLIEWHTRLSAGTTLHLASAFGEAGEHQYALRCLETRFSAFNQTERGLWINSERFRWTCATILRGSMREAKDYHQTPGIVATFVEWGVKMDLLLYDVVMRNAMEAGDFATAFKVYNTLDANGLVPDKYTFSIMLHGCTMQSDPAMFNAFAELCLKKAKELEDPWLATDCLYYAYTCEHNKDSPGRNAGTVWRIYLDLFDKKPLEPFLRNGSRALKDALDQQTADPTVQKLAPTPMAIYLMLQTEVQTAQFLGVGYLERLYATFKRAVSAKEAHSTLSALAQTPIMWNTFLYAFCQKTQYASASAVIKDMTTYGTLPNVYSWNMFMQSFFKTGQVAAADRVFEIMHSRGIKPDAYTYGIMVRGYAKAQLVDRIGETMQHVSEEEQLDPQLLRMLGQVQARADLTAALEKSRIAKEARDTEAVERKAKEEEKRFEPPRFASLLTNALRFREAKHWDNGPANDDFMEPDDEDSKSIEADHARSSNASSPESVLASPLDNKRNEDGKK</sequence>
<keyword evidence="6" id="KW-0175">Coiled coil</keyword>
<reference evidence="8 9" key="1">
    <citation type="submission" date="2024-02" db="EMBL/GenBank/DDBJ databases">
        <title>De novo assembly and annotation of 12 fungi associated with fruit tree decline syndrome in Ontario, Canada.</title>
        <authorList>
            <person name="Sulman M."/>
            <person name="Ellouze W."/>
            <person name="Ilyukhin E."/>
        </authorList>
    </citation>
    <scope>NUCLEOTIDE SEQUENCE [LARGE SCALE GENOMIC DNA]</scope>
    <source>
        <strain evidence="8 9">M97-236</strain>
    </source>
</reference>
<dbReference type="EMBL" id="JAKIXB020000026">
    <property type="protein sequence ID" value="KAL1597380.1"/>
    <property type="molecule type" value="Genomic_DNA"/>
</dbReference>
<evidence type="ECO:0000256" key="1">
    <source>
        <dbReference type="ARBA" id="ARBA00006192"/>
    </source>
</evidence>
<dbReference type="PANTHER" id="PTHR47447:SF23">
    <property type="entry name" value="PENTACOTRIPEPTIDE-REPEAT REGION OF PRORP DOMAIN-CONTAINING PROTEIN"/>
    <property type="match status" value="1"/>
</dbReference>
<evidence type="ECO:0008006" key="10">
    <source>
        <dbReference type="Google" id="ProtNLM"/>
    </source>
</evidence>
<evidence type="ECO:0000313" key="8">
    <source>
        <dbReference type="EMBL" id="KAL1597380.1"/>
    </source>
</evidence>
<protein>
    <recommendedName>
        <fullName evidence="10">Pentatricopeptide repeat protein</fullName>
    </recommendedName>
</protein>
<dbReference type="PROSITE" id="PS51375">
    <property type="entry name" value="PPR"/>
    <property type="match status" value="2"/>
</dbReference>
<evidence type="ECO:0000256" key="5">
    <source>
        <dbReference type="PROSITE-ProRule" id="PRU00708"/>
    </source>
</evidence>
<feature type="compositionally biased region" description="Basic and acidic residues" evidence="7">
    <location>
        <begin position="794"/>
        <end position="803"/>
    </location>
</feature>
<keyword evidence="9" id="KW-1185">Reference proteome</keyword>
<gene>
    <name evidence="8" type="ORF">SLS59_007409</name>
</gene>
<evidence type="ECO:0000256" key="6">
    <source>
        <dbReference type="SAM" id="Coils"/>
    </source>
</evidence>
<accession>A0ABR3QYZ4</accession>
<name>A0ABR3QYZ4_9PLEO</name>
<evidence type="ECO:0000256" key="3">
    <source>
        <dbReference type="ARBA" id="ARBA00044493"/>
    </source>
</evidence>
<dbReference type="NCBIfam" id="TIGR00756">
    <property type="entry name" value="PPR"/>
    <property type="match status" value="1"/>
</dbReference>
<evidence type="ECO:0000256" key="2">
    <source>
        <dbReference type="ARBA" id="ARBA00022737"/>
    </source>
</evidence>
<feature type="region of interest" description="Disordered" evidence="7">
    <location>
        <begin position="776"/>
        <end position="828"/>
    </location>
</feature>
<evidence type="ECO:0000256" key="4">
    <source>
        <dbReference type="ARBA" id="ARBA00044511"/>
    </source>
</evidence>
<keyword evidence="2" id="KW-0677">Repeat</keyword>
<dbReference type="Gene3D" id="1.25.40.10">
    <property type="entry name" value="Tetratricopeptide repeat domain"/>
    <property type="match status" value="2"/>
</dbReference>
<proteinExistence type="inferred from homology"/>
<comment type="caution">
    <text evidence="8">The sequence shown here is derived from an EMBL/GenBank/DDBJ whole genome shotgun (WGS) entry which is preliminary data.</text>
</comment>
<feature type="region of interest" description="Disordered" evidence="7">
    <location>
        <begin position="736"/>
        <end position="756"/>
    </location>
</feature>
<evidence type="ECO:0000256" key="7">
    <source>
        <dbReference type="SAM" id="MobiDB-lite"/>
    </source>
</evidence>
<feature type="coiled-coil region" evidence="6">
    <location>
        <begin position="85"/>
        <end position="112"/>
    </location>
</feature>